<evidence type="ECO:0000313" key="9">
    <source>
        <dbReference type="Proteomes" id="UP001595629"/>
    </source>
</evidence>
<dbReference type="Pfam" id="PF05958">
    <property type="entry name" value="tRNA_U5-meth_tr"/>
    <property type="match status" value="1"/>
</dbReference>
<keyword evidence="2 6" id="KW-0489">Methyltransferase</keyword>
<dbReference type="EMBL" id="JBHRXI010000004">
    <property type="protein sequence ID" value="MFC3613500.1"/>
    <property type="molecule type" value="Genomic_DNA"/>
</dbReference>
<keyword evidence="3 6" id="KW-0808">Transferase</keyword>
<feature type="binding site" evidence="6">
    <location>
        <position position="269"/>
    </location>
    <ligand>
        <name>S-adenosyl-L-methionine</name>
        <dbReference type="ChEBI" id="CHEBI:59789"/>
    </ligand>
</feature>
<evidence type="ECO:0000256" key="6">
    <source>
        <dbReference type="PROSITE-ProRule" id="PRU01024"/>
    </source>
</evidence>
<name>A0ABV7TE40_9RHOB</name>
<evidence type="ECO:0000256" key="5">
    <source>
        <dbReference type="ARBA" id="ARBA00023014"/>
    </source>
</evidence>
<accession>A0ABV7TE40</accession>
<dbReference type="Gene3D" id="3.40.50.150">
    <property type="entry name" value="Vaccinia Virus protein VP39"/>
    <property type="match status" value="1"/>
</dbReference>
<dbReference type="GO" id="GO:0008168">
    <property type="term" value="F:methyltransferase activity"/>
    <property type="evidence" value="ECO:0007669"/>
    <property type="project" value="UniProtKB-KW"/>
</dbReference>
<dbReference type="PANTHER" id="PTHR11061">
    <property type="entry name" value="RNA M5U METHYLTRANSFERASE"/>
    <property type="match status" value="1"/>
</dbReference>
<keyword evidence="1" id="KW-0004">4Fe-4S</keyword>
<sequence length="411" mass="44154">MTTSFHIRRLGHQGDGIADGPVFAPRTLPGETVTGTQVGDRLTEIRIVDPSGDRVSPPCRHYKSCGGCQLQHASDDFVAAWKQDVVRTALAAQDIEAELRPIHTSPSRSRRRATLAVRRTKKGALVGFHARASDIIIEIPDCHLLLPELMAALPVAEDLATLGGSRKGELAVTVTQSMAGLDMAVTGGKSLDGPLELALAQATERHRLARLAWDGEVIAMREPPAQQFGPAAVVPPPGAFLQATHDAEQTLLAAVQEAVGPAARVADLFAGCGTFSLPLAKRAEVHAVEGAKDMVVALDQGWRRAEGLKKLTTEARDLFRRPLMVDELARFHAVVLDPPRAGAEAQVAELARAQVPTLAYVSCNPVSFARDAKTLVAAGYRLEWVQVVDQFRWSPHVELAAKLTLDHIGAE</sequence>
<gene>
    <name evidence="8" type="ORF">ACFORG_06980</name>
</gene>
<dbReference type="InterPro" id="IPR010280">
    <property type="entry name" value="U5_MeTrfase_fam"/>
</dbReference>
<dbReference type="CDD" id="cd02440">
    <property type="entry name" value="AdoMet_MTases"/>
    <property type="match status" value="1"/>
</dbReference>
<feature type="binding site" evidence="6">
    <location>
        <position position="337"/>
    </location>
    <ligand>
        <name>S-adenosyl-L-methionine</name>
        <dbReference type="ChEBI" id="CHEBI:59789"/>
    </ligand>
</feature>
<comment type="similarity">
    <text evidence="6">Belongs to the class I-like SAM-binding methyltransferase superfamily. RNA M5U methyltransferase family.</text>
</comment>
<feature type="binding site" evidence="6">
    <location>
        <position position="242"/>
    </location>
    <ligand>
        <name>S-adenosyl-L-methionine</name>
        <dbReference type="ChEBI" id="CHEBI:59789"/>
    </ligand>
</feature>
<evidence type="ECO:0000256" key="2">
    <source>
        <dbReference type="ARBA" id="ARBA00022603"/>
    </source>
</evidence>
<feature type="binding site" evidence="6">
    <location>
        <position position="289"/>
    </location>
    <ligand>
        <name>S-adenosyl-L-methionine</name>
        <dbReference type="ChEBI" id="CHEBI:59789"/>
    </ligand>
</feature>
<dbReference type="Gene3D" id="2.40.50.140">
    <property type="entry name" value="Nucleic acid-binding proteins"/>
    <property type="match status" value="1"/>
</dbReference>
<keyword evidence="1" id="KW-0479">Metal-binding</keyword>
<dbReference type="PANTHER" id="PTHR11061:SF49">
    <property type="entry name" value="23S RRNA (URACIL(1939)-C(5))-METHYLTRANSFERASE RLMD"/>
    <property type="match status" value="1"/>
</dbReference>
<feature type="active site" description="Nucleophile" evidence="6">
    <location>
        <position position="363"/>
    </location>
</feature>
<dbReference type="GO" id="GO:0032259">
    <property type="term" value="P:methylation"/>
    <property type="evidence" value="ECO:0007669"/>
    <property type="project" value="UniProtKB-KW"/>
</dbReference>
<dbReference type="RefSeq" id="WP_386734665.1">
    <property type="nucleotide sequence ID" value="NZ_JBHRXI010000004.1"/>
</dbReference>
<dbReference type="SUPFAM" id="SSF53335">
    <property type="entry name" value="S-adenosyl-L-methionine-dependent methyltransferases"/>
    <property type="match status" value="1"/>
</dbReference>
<dbReference type="InterPro" id="IPR030390">
    <property type="entry name" value="MeTrfase_TrmA_AS"/>
</dbReference>
<feature type="active site" evidence="7">
    <location>
        <position position="363"/>
    </location>
</feature>
<keyword evidence="9" id="KW-1185">Reference proteome</keyword>
<dbReference type="InterPro" id="IPR029063">
    <property type="entry name" value="SAM-dependent_MTases_sf"/>
</dbReference>
<reference evidence="9" key="1">
    <citation type="journal article" date="2019" name="Int. J. Syst. Evol. Microbiol.">
        <title>The Global Catalogue of Microorganisms (GCM) 10K type strain sequencing project: providing services to taxonomists for standard genome sequencing and annotation.</title>
        <authorList>
            <consortium name="The Broad Institute Genomics Platform"/>
            <consortium name="The Broad Institute Genome Sequencing Center for Infectious Disease"/>
            <person name="Wu L."/>
            <person name="Ma J."/>
        </authorList>
    </citation>
    <scope>NUCLEOTIDE SEQUENCE [LARGE SCALE GENOMIC DNA]</scope>
    <source>
        <strain evidence="9">KCTC 42911</strain>
    </source>
</reference>
<keyword evidence="1" id="KW-0408">Iron</keyword>
<proteinExistence type="inferred from homology"/>
<dbReference type="Gene3D" id="2.40.50.1070">
    <property type="match status" value="1"/>
</dbReference>
<dbReference type="Proteomes" id="UP001595629">
    <property type="component" value="Unassembled WGS sequence"/>
</dbReference>
<evidence type="ECO:0000256" key="3">
    <source>
        <dbReference type="ARBA" id="ARBA00022679"/>
    </source>
</evidence>
<organism evidence="8 9">
    <name type="scientific">Lutimaribacter marinistellae</name>
    <dbReference type="NCBI Taxonomy" id="1820329"/>
    <lineage>
        <taxon>Bacteria</taxon>
        <taxon>Pseudomonadati</taxon>
        <taxon>Pseudomonadota</taxon>
        <taxon>Alphaproteobacteria</taxon>
        <taxon>Rhodobacterales</taxon>
        <taxon>Roseobacteraceae</taxon>
        <taxon>Lutimaribacter</taxon>
    </lineage>
</organism>
<comment type="caution">
    <text evidence="8">The sequence shown here is derived from an EMBL/GenBank/DDBJ whole genome shotgun (WGS) entry which is preliminary data.</text>
</comment>
<dbReference type="EC" id="2.1.1.-" evidence="8"/>
<evidence type="ECO:0000313" key="8">
    <source>
        <dbReference type="EMBL" id="MFC3613500.1"/>
    </source>
</evidence>
<protein>
    <submittedName>
        <fullName evidence="8">Class I SAM-dependent RNA methyltransferase</fullName>
        <ecNumber evidence="8">2.1.1.-</ecNumber>
    </submittedName>
</protein>
<keyword evidence="5" id="KW-0411">Iron-sulfur</keyword>
<evidence type="ECO:0000256" key="1">
    <source>
        <dbReference type="ARBA" id="ARBA00022485"/>
    </source>
</evidence>
<dbReference type="PROSITE" id="PS51687">
    <property type="entry name" value="SAM_MT_RNA_M5U"/>
    <property type="match status" value="1"/>
</dbReference>
<evidence type="ECO:0000256" key="7">
    <source>
        <dbReference type="PROSITE-ProRule" id="PRU10015"/>
    </source>
</evidence>
<evidence type="ECO:0000256" key="4">
    <source>
        <dbReference type="ARBA" id="ARBA00022691"/>
    </source>
</evidence>
<keyword evidence="4 6" id="KW-0949">S-adenosyl-L-methionine</keyword>
<dbReference type="InterPro" id="IPR012340">
    <property type="entry name" value="NA-bd_OB-fold"/>
</dbReference>
<dbReference type="PROSITE" id="PS01230">
    <property type="entry name" value="TRMA_1"/>
    <property type="match status" value="1"/>
</dbReference>